<evidence type="ECO:0000313" key="2">
    <source>
        <dbReference type="Proteomes" id="UP001152300"/>
    </source>
</evidence>
<evidence type="ECO:0000313" key="1">
    <source>
        <dbReference type="EMBL" id="KAJ8065400.1"/>
    </source>
</evidence>
<keyword evidence="2" id="KW-1185">Reference proteome</keyword>
<proteinExistence type="predicted"/>
<accession>A0A9X0DK69</accession>
<sequence>MGRSIIWIPSKSLISKSLHFYHFLVLQLPDSSAPFGCRVWMGLSKAYQMDECLRIFTPSQALCRMKALHPSTPTSKSQNQIQNVEIEKLFSRTFRPPKLRRTESRC</sequence>
<name>A0A9X0DK69_9HELO</name>
<comment type="caution">
    <text evidence="1">The sequence shown here is derived from an EMBL/GenBank/DDBJ whole genome shotgun (WGS) entry which is preliminary data.</text>
</comment>
<gene>
    <name evidence="1" type="ORF">OCU04_006088</name>
</gene>
<protein>
    <submittedName>
        <fullName evidence="1">Uncharacterized protein</fullName>
    </submittedName>
</protein>
<organism evidence="1 2">
    <name type="scientific">Sclerotinia nivalis</name>
    <dbReference type="NCBI Taxonomy" id="352851"/>
    <lineage>
        <taxon>Eukaryota</taxon>
        <taxon>Fungi</taxon>
        <taxon>Dikarya</taxon>
        <taxon>Ascomycota</taxon>
        <taxon>Pezizomycotina</taxon>
        <taxon>Leotiomycetes</taxon>
        <taxon>Helotiales</taxon>
        <taxon>Sclerotiniaceae</taxon>
        <taxon>Sclerotinia</taxon>
    </lineage>
</organism>
<dbReference type="Proteomes" id="UP001152300">
    <property type="component" value="Unassembled WGS sequence"/>
</dbReference>
<reference evidence="1" key="1">
    <citation type="submission" date="2022-11" db="EMBL/GenBank/DDBJ databases">
        <title>Genome Resource of Sclerotinia nivalis Strain SnTB1, a Plant Pathogen Isolated from American Ginseng.</title>
        <authorList>
            <person name="Fan S."/>
        </authorList>
    </citation>
    <scope>NUCLEOTIDE SEQUENCE</scope>
    <source>
        <strain evidence="1">SnTB1</strain>
    </source>
</reference>
<dbReference type="AlphaFoldDB" id="A0A9X0DK69"/>
<dbReference type="EMBL" id="JAPEIS010000006">
    <property type="protein sequence ID" value="KAJ8065400.1"/>
    <property type="molecule type" value="Genomic_DNA"/>
</dbReference>
<dbReference type="OrthoDB" id="3439049at2759"/>